<gene>
    <name evidence="1" type="ORF">HMPREF0381_0205</name>
</gene>
<sequence>METEKKLSKEEVVSKIFELYEECKKFPEWDISIDNILTAIGDKNVIEFFTSVSNIFLSQQFREVIDKGIF</sequence>
<dbReference type="RefSeq" id="WP_008749978.1">
    <property type="nucleotide sequence ID" value="NZ_GL622296.1"/>
</dbReference>
<dbReference type="HOGENOM" id="CLU_2752745_0_0_9"/>
<proteinExistence type="predicted"/>
<dbReference type="Proteomes" id="UP000003434">
    <property type="component" value="Unassembled WGS sequence"/>
</dbReference>
<reference evidence="1 2" key="1">
    <citation type="submission" date="2010-12" db="EMBL/GenBank/DDBJ databases">
        <authorList>
            <person name="Muzny D."/>
            <person name="Qin X."/>
            <person name="Deng J."/>
            <person name="Jiang H."/>
            <person name="Liu Y."/>
            <person name="Qu J."/>
            <person name="Song X.-Z."/>
            <person name="Zhang L."/>
            <person name="Thornton R."/>
            <person name="Coyle M."/>
            <person name="Francisco L."/>
            <person name="Jackson L."/>
            <person name="Javaid M."/>
            <person name="Korchina V."/>
            <person name="Kovar C."/>
            <person name="Mata R."/>
            <person name="Mathew T."/>
            <person name="Ngo R."/>
            <person name="Nguyen L."/>
            <person name="Nguyen N."/>
            <person name="Okwuonu G."/>
            <person name="Ongeri F."/>
            <person name="Pham C."/>
            <person name="Simmons D."/>
            <person name="Wilczek-Boney K."/>
            <person name="Hale W."/>
            <person name="Jakkamsetti A."/>
            <person name="Pham P."/>
            <person name="Ruth R."/>
            <person name="San Lucas F."/>
            <person name="Warren J."/>
            <person name="Zhang J."/>
            <person name="Zhao Z."/>
            <person name="Zhou C."/>
            <person name="Zhu D."/>
            <person name="Lee S."/>
            <person name="Bess C."/>
            <person name="Blankenburg K."/>
            <person name="Forbes L."/>
            <person name="Fu Q."/>
            <person name="Gubbala S."/>
            <person name="Hirani K."/>
            <person name="Jayaseelan J.C."/>
            <person name="Lara F."/>
            <person name="Munidasa M."/>
            <person name="Palculict T."/>
            <person name="Patil S."/>
            <person name="Pu L.-L."/>
            <person name="Saada N."/>
            <person name="Tang L."/>
            <person name="Weissenberger G."/>
            <person name="Zhu Y."/>
            <person name="Hemphill L."/>
            <person name="Shang Y."/>
            <person name="Youmans B."/>
            <person name="Ayvaz T."/>
            <person name="Ross M."/>
            <person name="Santibanez J."/>
            <person name="Aqrawi P."/>
            <person name="Gross S."/>
            <person name="Joshi V."/>
            <person name="Fowler G."/>
            <person name="Nazareth L."/>
            <person name="Reid J."/>
            <person name="Worley K."/>
            <person name="Petrosino J."/>
            <person name="Highlander S."/>
            <person name="Gibbs R."/>
        </authorList>
    </citation>
    <scope>NUCLEOTIDE SEQUENCE [LARGE SCALE GENOMIC DNA]</scope>
    <source>
        <strain evidence="1 2">DSM 3986</strain>
    </source>
</reference>
<protein>
    <submittedName>
        <fullName evidence="1">Uncharacterized protein</fullName>
    </submittedName>
</protein>
<comment type="caution">
    <text evidence="1">The sequence shown here is derived from an EMBL/GenBank/DDBJ whole genome shotgun (WGS) entry which is preliminary data.</text>
</comment>
<organism evidence="1 2">
    <name type="scientific">Lachnoanaerobaculum saburreum DSM 3986</name>
    <dbReference type="NCBI Taxonomy" id="887325"/>
    <lineage>
        <taxon>Bacteria</taxon>
        <taxon>Bacillati</taxon>
        <taxon>Bacillota</taxon>
        <taxon>Clostridia</taxon>
        <taxon>Lachnospirales</taxon>
        <taxon>Lachnospiraceae</taxon>
        <taxon>Lachnoanaerobaculum</taxon>
    </lineage>
</organism>
<evidence type="ECO:0000313" key="2">
    <source>
        <dbReference type="Proteomes" id="UP000003434"/>
    </source>
</evidence>
<name>E6LJS0_9FIRM</name>
<dbReference type="eggNOG" id="ENOG5030H2U">
    <property type="taxonomic scope" value="Bacteria"/>
</dbReference>
<accession>E6LJS0</accession>
<dbReference type="AlphaFoldDB" id="E6LJS0"/>
<evidence type="ECO:0000313" key="1">
    <source>
        <dbReference type="EMBL" id="EFU77934.1"/>
    </source>
</evidence>
<dbReference type="EMBL" id="AEPW01000005">
    <property type="protein sequence ID" value="EFU77934.1"/>
    <property type="molecule type" value="Genomic_DNA"/>
</dbReference>